<organism evidence="1 2">
    <name type="scientific">Bradyrhizobium guangdongense</name>
    <dbReference type="NCBI Taxonomy" id="1325090"/>
    <lineage>
        <taxon>Bacteria</taxon>
        <taxon>Pseudomonadati</taxon>
        <taxon>Pseudomonadota</taxon>
        <taxon>Alphaproteobacteria</taxon>
        <taxon>Hyphomicrobiales</taxon>
        <taxon>Nitrobacteraceae</taxon>
        <taxon>Bradyrhizobium</taxon>
    </lineage>
</organism>
<evidence type="ECO:0000313" key="2">
    <source>
        <dbReference type="Proteomes" id="UP000625079"/>
    </source>
</evidence>
<evidence type="ECO:0000313" key="1">
    <source>
        <dbReference type="EMBL" id="GGI31175.1"/>
    </source>
</evidence>
<dbReference type="EMBL" id="BMHC01000020">
    <property type="protein sequence ID" value="GGI31175.1"/>
    <property type="molecule type" value="Genomic_DNA"/>
</dbReference>
<proteinExistence type="predicted"/>
<dbReference type="Proteomes" id="UP000625079">
    <property type="component" value="Unassembled WGS sequence"/>
</dbReference>
<comment type="caution">
    <text evidence="1">The sequence shown here is derived from an EMBL/GenBank/DDBJ whole genome shotgun (WGS) entry which is preliminary data.</text>
</comment>
<accession>A0AA87WDP9</accession>
<sequence>MSTYSEEVQKSYLTSVRKAPMHQPLRAAVMDFEVVHDRVLRDHIGVRGHMSLQLPGRRNDLRGAAK</sequence>
<protein>
    <submittedName>
        <fullName evidence="1">Uncharacterized protein</fullName>
    </submittedName>
</protein>
<gene>
    <name evidence="1" type="ORF">GCM10010987_63110</name>
</gene>
<dbReference type="AlphaFoldDB" id="A0AA87WDP9"/>
<name>A0AA87WDP9_9BRAD</name>
<reference evidence="1" key="2">
    <citation type="submission" date="2022-12" db="EMBL/GenBank/DDBJ databases">
        <authorList>
            <person name="Sun Q."/>
            <person name="Zhou Y."/>
        </authorList>
    </citation>
    <scope>NUCLEOTIDE SEQUENCE</scope>
    <source>
        <strain evidence="1">CGMCC 1.15034</strain>
    </source>
</reference>
<reference evidence="1" key="1">
    <citation type="journal article" date="2014" name="Int. J. Syst. Evol. Microbiol.">
        <title>Complete genome sequence of Corynebacterium casei LMG S-19264T (=DSM 44701T), isolated from a smear-ripened cheese.</title>
        <authorList>
            <consortium name="US DOE Joint Genome Institute (JGI-PGF)"/>
            <person name="Walter F."/>
            <person name="Albersmeier A."/>
            <person name="Kalinowski J."/>
            <person name="Ruckert C."/>
        </authorList>
    </citation>
    <scope>NUCLEOTIDE SEQUENCE</scope>
    <source>
        <strain evidence="1">CGMCC 1.15034</strain>
    </source>
</reference>